<keyword evidence="5 9" id="KW-0297">G-protein coupled receptor</keyword>
<dbReference type="PRINTS" id="PR00237">
    <property type="entry name" value="GPCRRHODOPSN"/>
</dbReference>
<comment type="subcellular location">
    <subcellularLocation>
        <location evidence="1">Cell membrane</location>
        <topology evidence="1">Multi-pass membrane protein</topology>
    </subcellularLocation>
</comment>
<keyword evidence="2" id="KW-1003">Cell membrane</keyword>
<evidence type="ECO:0000256" key="9">
    <source>
        <dbReference type="RuleBase" id="RU000688"/>
    </source>
</evidence>
<dbReference type="PANTHER" id="PTHR11334">
    <property type="entry name" value="MAS-RELATED G-PROTEIN COUPLED RECEPTOR"/>
    <property type="match status" value="1"/>
</dbReference>
<evidence type="ECO:0000259" key="11">
    <source>
        <dbReference type="PROSITE" id="PS50262"/>
    </source>
</evidence>
<accession>A0A7L1NRN2</accession>
<evidence type="ECO:0000313" key="13">
    <source>
        <dbReference type="Proteomes" id="UP000565785"/>
    </source>
</evidence>
<dbReference type="GO" id="GO:0005886">
    <property type="term" value="C:plasma membrane"/>
    <property type="evidence" value="ECO:0007669"/>
    <property type="project" value="UniProtKB-SubCell"/>
</dbReference>
<protein>
    <submittedName>
        <fullName evidence="12">MRGRD protein</fullName>
    </submittedName>
</protein>
<organism evidence="12 13">
    <name type="scientific">Rhinopomastus cyanomelas</name>
    <name type="common">Common scimitarbill</name>
    <dbReference type="NCBI Taxonomy" id="113115"/>
    <lineage>
        <taxon>Eukaryota</taxon>
        <taxon>Metazoa</taxon>
        <taxon>Chordata</taxon>
        <taxon>Craniata</taxon>
        <taxon>Vertebrata</taxon>
        <taxon>Euteleostomi</taxon>
        <taxon>Archelosauria</taxon>
        <taxon>Archosauria</taxon>
        <taxon>Dinosauria</taxon>
        <taxon>Saurischia</taxon>
        <taxon>Theropoda</taxon>
        <taxon>Coelurosauria</taxon>
        <taxon>Aves</taxon>
        <taxon>Neognathae</taxon>
        <taxon>Neoaves</taxon>
        <taxon>Telluraves</taxon>
        <taxon>Coraciimorphae</taxon>
        <taxon>Bucerotiformes</taxon>
        <taxon>Rhinopomastidae</taxon>
        <taxon>Rhinopomastus</taxon>
    </lineage>
</organism>
<feature type="transmembrane region" description="Helical" evidence="10">
    <location>
        <begin position="68"/>
        <end position="90"/>
    </location>
</feature>
<evidence type="ECO:0000256" key="5">
    <source>
        <dbReference type="ARBA" id="ARBA00023040"/>
    </source>
</evidence>
<feature type="non-terminal residue" evidence="12">
    <location>
        <position position="142"/>
    </location>
</feature>
<evidence type="ECO:0000256" key="1">
    <source>
        <dbReference type="ARBA" id="ARBA00004651"/>
    </source>
</evidence>
<keyword evidence="8 9" id="KW-0807">Transducer</keyword>
<dbReference type="InterPro" id="IPR026234">
    <property type="entry name" value="MRGPCRFAMILY"/>
</dbReference>
<evidence type="ECO:0000256" key="3">
    <source>
        <dbReference type="ARBA" id="ARBA00022692"/>
    </source>
</evidence>
<feature type="domain" description="G-protein coupled receptors family 1 profile" evidence="11">
    <location>
        <begin position="51"/>
        <end position="142"/>
    </location>
</feature>
<keyword evidence="7 9" id="KW-0675">Receptor</keyword>
<evidence type="ECO:0000256" key="7">
    <source>
        <dbReference type="ARBA" id="ARBA00023170"/>
    </source>
</evidence>
<keyword evidence="6 10" id="KW-0472">Membrane</keyword>
<dbReference type="InterPro" id="IPR017452">
    <property type="entry name" value="GPCR_Rhodpsn_7TM"/>
</dbReference>
<feature type="non-terminal residue" evidence="12">
    <location>
        <position position="1"/>
    </location>
</feature>
<gene>
    <name evidence="12" type="primary">Mrgprd</name>
    <name evidence="12" type="ORF">RHICYA_R16149</name>
</gene>
<keyword evidence="4 10" id="KW-1133">Transmembrane helix</keyword>
<dbReference type="Proteomes" id="UP000565785">
    <property type="component" value="Unassembled WGS sequence"/>
</dbReference>
<comment type="caution">
    <text evidence="12">The sequence shown here is derived from an EMBL/GenBank/DDBJ whole genome shotgun (WGS) entry which is preliminary data.</text>
</comment>
<keyword evidence="13" id="KW-1185">Reference proteome</keyword>
<feature type="transmembrane region" description="Helical" evidence="10">
    <location>
        <begin position="96"/>
        <end position="119"/>
    </location>
</feature>
<evidence type="ECO:0000256" key="6">
    <source>
        <dbReference type="ARBA" id="ARBA00023136"/>
    </source>
</evidence>
<evidence type="ECO:0000256" key="2">
    <source>
        <dbReference type="ARBA" id="ARBA00022475"/>
    </source>
</evidence>
<evidence type="ECO:0000256" key="4">
    <source>
        <dbReference type="ARBA" id="ARBA00022989"/>
    </source>
</evidence>
<dbReference type="Gene3D" id="1.20.1070.10">
    <property type="entry name" value="Rhodopsin 7-helix transmembrane proteins"/>
    <property type="match status" value="1"/>
</dbReference>
<comment type="similarity">
    <text evidence="9">Belongs to the G-protein coupled receptor 1 family.</text>
</comment>
<dbReference type="OrthoDB" id="9896011at2759"/>
<reference evidence="12 13" key="1">
    <citation type="submission" date="2019-09" db="EMBL/GenBank/DDBJ databases">
        <title>Bird 10,000 Genomes (B10K) Project - Family phase.</title>
        <authorList>
            <person name="Zhang G."/>
        </authorList>
    </citation>
    <scope>NUCLEOTIDE SEQUENCE [LARGE SCALE GENOMIC DNA]</scope>
    <source>
        <strain evidence="12">B10K-DU-002-35</strain>
        <tissue evidence="12">Muscle</tissue>
    </source>
</reference>
<dbReference type="SUPFAM" id="SSF81321">
    <property type="entry name" value="Family A G protein-coupled receptor-like"/>
    <property type="match status" value="1"/>
</dbReference>
<dbReference type="PROSITE" id="PS50262">
    <property type="entry name" value="G_PROTEIN_RECEP_F1_2"/>
    <property type="match status" value="1"/>
</dbReference>
<dbReference type="GO" id="GO:0004930">
    <property type="term" value="F:G protein-coupled receptor activity"/>
    <property type="evidence" value="ECO:0007669"/>
    <property type="project" value="UniProtKB-KW"/>
</dbReference>
<dbReference type="InterPro" id="IPR000276">
    <property type="entry name" value="GPCR_Rhodpsn"/>
</dbReference>
<dbReference type="EMBL" id="VXBP01008604">
    <property type="protein sequence ID" value="NXO02612.1"/>
    <property type="molecule type" value="Genomic_DNA"/>
</dbReference>
<proteinExistence type="inferred from homology"/>
<sequence length="142" mass="15586">EATTTQLPLNYTASVDVDYKATGDYDCSAQPDDLMVFSCVCLAIALCGLAGNGRVLWLLGFHVKKKPFTIYVLNLAVADFCLLLLFALILLSFLTLVVFCLFEFLTFFVAFVTALEFLCHFFDLSSLGLLAAISTERCASVL</sequence>
<evidence type="ECO:0000313" key="12">
    <source>
        <dbReference type="EMBL" id="NXO02612.1"/>
    </source>
</evidence>
<name>A0A7L1NRN2_RHICY</name>
<evidence type="ECO:0000256" key="8">
    <source>
        <dbReference type="ARBA" id="ARBA00023224"/>
    </source>
</evidence>
<dbReference type="PROSITE" id="PS00237">
    <property type="entry name" value="G_PROTEIN_RECEP_F1_1"/>
    <property type="match status" value="1"/>
</dbReference>
<keyword evidence="3 9" id="KW-0812">Transmembrane</keyword>
<dbReference type="PANTHER" id="PTHR11334:SF29">
    <property type="entry name" value="MAS-RELATED G-PROTEIN COUPLED RECEPTOR MEMBER X2"/>
    <property type="match status" value="1"/>
</dbReference>
<feature type="transmembrane region" description="Helical" evidence="10">
    <location>
        <begin position="34"/>
        <end position="56"/>
    </location>
</feature>
<dbReference type="AlphaFoldDB" id="A0A7L1NRN2"/>
<evidence type="ECO:0000256" key="10">
    <source>
        <dbReference type="SAM" id="Phobius"/>
    </source>
</evidence>